<dbReference type="EMBL" id="SRKZ01000005">
    <property type="protein sequence ID" value="TGD78743.1"/>
    <property type="molecule type" value="Genomic_DNA"/>
</dbReference>
<comment type="caution">
    <text evidence="2">The sequence shown here is derived from an EMBL/GenBank/DDBJ whole genome shotgun (WGS) entry which is preliminary data.</text>
</comment>
<proteinExistence type="predicted"/>
<dbReference type="InterPro" id="IPR004360">
    <property type="entry name" value="Glyas_Fos-R_dOase_dom"/>
</dbReference>
<dbReference type="Pfam" id="PF00903">
    <property type="entry name" value="Glyoxalase"/>
    <property type="match status" value="1"/>
</dbReference>
<organism evidence="2 3">
    <name type="scientific">Hymenobacter wooponensis</name>
    <dbReference type="NCBI Taxonomy" id="1525360"/>
    <lineage>
        <taxon>Bacteria</taxon>
        <taxon>Pseudomonadati</taxon>
        <taxon>Bacteroidota</taxon>
        <taxon>Cytophagia</taxon>
        <taxon>Cytophagales</taxon>
        <taxon>Hymenobacteraceae</taxon>
        <taxon>Hymenobacter</taxon>
    </lineage>
</organism>
<dbReference type="RefSeq" id="WP_135531738.1">
    <property type="nucleotide sequence ID" value="NZ_SRKZ01000005.1"/>
</dbReference>
<dbReference type="OrthoDB" id="9796521at2"/>
<dbReference type="Proteomes" id="UP000298284">
    <property type="component" value="Unassembled WGS sequence"/>
</dbReference>
<dbReference type="SUPFAM" id="SSF54593">
    <property type="entry name" value="Glyoxalase/Bleomycin resistance protein/Dihydroxybiphenyl dioxygenase"/>
    <property type="match status" value="1"/>
</dbReference>
<evidence type="ECO:0000313" key="3">
    <source>
        <dbReference type="Proteomes" id="UP000298284"/>
    </source>
</evidence>
<dbReference type="InterPro" id="IPR037523">
    <property type="entry name" value="VOC_core"/>
</dbReference>
<sequence length="123" mass="13334">MSAPTQLGFVSLQVSDLATSRQFYTEVLGFQTLPSSPPDACLFATQSGALFAIRTPIVDLQATSQLGWGVSLWFSIPDLAAFLERLERKARLIRGLQATPFGNTAIIADPDGYWLTLQEVTAA</sequence>
<evidence type="ECO:0000313" key="2">
    <source>
        <dbReference type="EMBL" id="TGD78743.1"/>
    </source>
</evidence>
<accession>A0A4Z0MG73</accession>
<dbReference type="InterPro" id="IPR029068">
    <property type="entry name" value="Glyas_Bleomycin-R_OHBP_Dase"/>
</dbReference>
<dbReference type="PROSITE" id="PS51819">
    <property type="entry name" value="VOC"/>
    <property type="match status" value="1"/>
</dbReference>
<protein>
    <submittedName>
        <fullName evidence="2">VOC family protein</fullName>
    </submittedName>
</protein>
<reference evidence="2 3" key="1">
    <citation type="submission" date="2019-04" db="EMBL/GenBank/DDBJ databases">
        <authorList>
            <person name="Feng G."/>
            <person name="Zhang J."/>
            <person name="Zhu H."/>
        </authorList>
    </citation>
    <scope>NUCLEOTIDE SEQUENCE [LARGE SCALE GENOMIC DNA]</scope>
    <source>
        <strain evidence="2 3">JCM 19491</strain>
    </source>
</reference>
<gene>
    <name evidence="2" type="ORF">EU557_17315</name>
</gene>
<evidence type="ECO:0000259" key="1">
    <source>
        <dbReference type="PROSITE" id="PS51819"/>
    </source>
</evidence>
<dbReference type="AlphaFoldDB" id="A0A4Z0MG73"/>
<dbReference type="Gene3D" id="3.10.180.10">
    <property type="entry name" value="2,3-Dihydroxybiphenyl 1,2-Dioxygenase, domain 1"/>
    <property type="match status" value="1"/>
</dbReference>
<feature type="domain" description="VOC" evidence="1">
    <location>
        <begin position="6"/>
        <end position="120"/>
    </location>
</feature>
<dbReference type="CDD" id="cd06587">
    <property type="entry name" value="VOC"/>
    <property type="match status" value="1"/>
</dbReference>
<keyword evidence="3" id="KW-1185">Reference proteome</keyword>
<name>A0A4Z0MG73_9BACT</name>